<dbReference type="PANTHER" id="PTHR30579">
    <property type="entry name" value="TRANSCRIPTIONAL REGULATOR"/>
    <property type="match status" value="1"/>
</dbReference>
<dbReference type="PROSITE" id="PS50931">
    <property type="entry name" value="HTH_LYSR"/>
    <property type="match status" value="1"/>
</dbReference>
<dbReference type="InterPro" id="IPR005119">
    <property type="entry name" value="LysR_subst-bd"/>
</dbReference>
<dbReference type="Gene3D" id="3.40.190.290">
    <property type="match status" value="1"/>
</dbReference>
<dbReference type="Pfam" id="PF00126">
    <property type="entry name" value="HTH_1"/>
    <property type="match status" value="1"/>
</dbReference>
<gene>
    <name evidence="6" type="ORF">AWB67_06585</name>
</gene>
<dbReference type="SUPFAM" id="SSF53850">
    <property type="entry name" value="Periplasmic binding protein-like II"/>
    <property type="match status" value="1"/>
</dbReference>
<evidence type="ECO:0000256" key="3">
    <source>
        <dbReference type="ARBA" id="ARBA00023125"/>
    </source>
</evidence>
<accession>A0A158KSH4</accession>
<keyword evidence="7" id="KW-1185">Reference proteome</keyword>
<dbReference type="InterPro" id="IPR036390">
    <property type="entry name" value="WH_DNA-bd_sf"/>
</dbReference>
<keyword evidence="3" id="KW-0238">DNA-binding</keyword>
<dbReference type="NCBIfam" id="TIGR03298">
    <property type="entry name" value="argP"/>
    <property type="match status" value="1"/>
</dbReference>
<protein>
    <submittedName>
        <fullName evidence="6">Chromosome replication initiation inhibitor protein</fullName>
    </submittedName>
</protein>
<dbReference type="GO" id="GO:0003677">
    <property type="term" value="F:DNA binding"/>
    <property type="evidence" value="ECO:0007669"/>
    <property type="project" value="UniProtKB-KW"/>
</dbReference>
<dbReference type="AlphaFoldDB" id="A0A158KSH4"/>
<organism evidence="6 7">
    <name type="scientific">Caballeronia terrestris</name>
    <dbReference type="NCBI Taxonomy" id="1226301"/>
    <lineage>
        <taxon>Bacteria</taxon>
        <taxon>Pseudomonadati</taxon>
        <taxon>Pseudomonadota</taxon>
        <taxon>Betaproteobacteria</taxon>
        <taxon>Burkholderiales</taxon>
        <taxon>Burkholderiaceae</taxon>
        <taxon>Caballeronia</taxon>
    </lineage>
</organism>
<name>A0A158KSH4_9BURK</name>
<evidence type="ECO:0000256" key="4">
    <source>
        <dbReference type="ARBA" id="ARBA00023163"/>
    </source>
</evidence>
<dbReference type="Gene3D" id="1.10.10.10">
    <property type="entry name" value="Winged helix-like DNA-binding domain superfamily/Winged helix DNA-binding domain"/>
    <property type="match status" value="1"/>
</dbReference>
<dbReference type="RefSeq" id="WP_235025467.1">
    <property type="nucleotide sequence ID" value="NZ_FCOL02000113.1"/>
</dbReference>
<comment type="similarity">
    <text evidence="1">Belongs to the LysR transcriptional regulatory family.</text>
</comment>
<dbReference type="PANTHER" id="PTHR30579:SF2">
    <property type="entry name" value="HTH-TYPE TRANSCRIPTIONAL REGULATOR ARGP"/>
    <property type="match status" value="1"/>
</dbReference>
<evidence type="ECO:0000256" key="1">
    <source>
        <dbReference type="ARBA" id="ARBA00009437"/>
    </source>
</evidence>
<sequence length="318" mass="34609">MMLDRHQLEAFATVVDTLSFERAAERLNVTRGAISQRIKALEEALSAVVLIRDKPLALTSVGEVLFKHVAAVRLLEADTFGQIRPHGVSGRGALPLVIGVDAHSIDTWFCAVVRRLIERNTVELEIVVDDADPGFPALTRGEIIGCVSTVPRPARGCVATPIGDIAYRCVASPDFIQRHFAKGFCLHSATSAPALLLGRRTALLDRYLDAVFGVSVGRYRKNFLPSPASQLEAIIAGVGYGLLPEQTVLSRLASGELVDVLRHMPFPVTLYWHHWRAAPPICESISSEIIACGREILQAPQTQQSMPGSAQHCIAWPV</sequence>
<feature type="domain" description="HTH lysR-type" evidence="5">
    <location>
        <begin position="3"/>
        <end position="59"/>
    </location>
</feature>
<dbReference type="EMBL" id="FCOL02000113">
    <property type="protein sequence ID" value="SAL84082.1"/>
    <property type="molecule type" value="Genomic_DNA"/>
</dbReference>
<dbReference type="InterPro" id="IPR050176">
    <property type="entry name" value="LTTR"/>
</dbReference>
<reference evidence="6" key="1">
    <citation type="submission" date="2016-01" db="EMBL/GenBank/DDBJ databases">
        <authorList>
            <person name="Peeters C."/>
        </authorList>
    </citation>
    <scope>NUCLEOTIDE SEQUENCE [LARGE SCALE GENOMIC DNA]</scope>
    <source>
        <strain evidence="6">LMG 22937</strain>
    </source>
</reference>
<dbReference type="NCBIfam" id="NF009888">
    <property type="entry name" value="PRK13348.1"/>
    <property type="match status" value="1"/>
</dbReference>
<dbReference type="InterPro" id="IPR036388">
    <property type="entry name" value="WH-like_DNA-bd_sf"/>
</dbReference>
<dbReference type="InterPro" id="IPR000847">
    <property type="entry name" value="LysR_HTH_N"/>
</dbReference>
<comment type="caution">
    <text evidence="6">The sequence shown here is derived from an EMBL/GenBank/DDBJ whole genome shotgun (WGS) entry which is preliminary data.</text>
</comment>
<evidence type="ECO:0000256" key="2">
    <source>
        <dbReference type="ARBA" id="ARBA00023015"/>
    </source>
</evidence>
<keyword evidence="2" id="KW-0805">Transcription regulation</keyword>
<dbReference type="Pfam" id="PF03466">
    <property type="entry name" value="LysR_substrate"/>
    <property type="match status" value="1"/>
</dbReference>
<keyword evidence="4" id="KW-0804">Transcription</keyword>
<evidence type="ECO:0000313" key="6">
    <source>
        <dbReference type="EMBL" id="SAL84082.1"/>
    </source>
</evidence>
<proteinExistence type="inferred from homology"/>
<dbReference type="InterPro" id="IPR017685">
    <property type="entry name" value="ArgP"/>
</dbReference>
<evidence type="ECO:0000313" key="7">
    <source>
        <dbReference type="Proteomes" id="UP000054925"/>
    </source>
</evidence>
<dbReference type="Proteomes" id="UP000054925">
    <property type="component" value="Unassembled WGS sequence"/>
</dbReference>
<evidence type="ECO:0000259" key="5">
    <source>
        <dbReference type="PROSITE" id="PS50931"/>
    </source>
</evidence>
<dbReference type="GO" id="GO:0003700">
    <property type="term" value="F:DNA-binding transcription factor activity"/>
    <property type="evidence" value="ECO:0007669"/>
    <property type="project" value="InterPro"/>
</dbReference>
<dbReference type="SUPFAM" id="SSF46785">
    <property type="entry name" value="Winged helix' DNA-binding domain"/>
    <property type="match status" value="1"/>
</dbReference>
<dbReference type="NCBIfam" id="NF002964">
    <property type="entry name" value="PRK03635.1"/>
    <property type="match status" value="1"/>
</dbReference>